<evidence type="ECO:0000313" key="1">
    <source>
        <dbReference type="EMBL" id="MDX6850298.1"/>
    </source>
</evidence>
<reference evidence="1 2" key="1">
    <citation type="submission" date="2023-11" db="EMBL/GenBank/DDBJ databases">
        <title>Gilvimarinus fulvus sp. nov., isolated from the surface of Kelp.</title>
        <authorList>
            <person name="Sun Y.Y."/>
            <person name="Gong Y."/>
            <person name="Du Z.J."/>
        </authorList>
    </citation>
    <scope>NUCLEOTIDE SEQUENCE [LARGE SCALE GENOMIC DNA]</scope>
    <source>
        <strain evidence="1 2">SDUM040013</strain>
    </source>
</reference>
<keyword evidence="2" id="KW-1185">Reference proteome</keyword>
<organism evidence="1 2">
    <name type="scientific">Gilvimarinus gilvus</name>
    <dbReference type="NCBI Taxonomy" id="3058038"/>
    <lineage>
        <taxon>Bacteria</taxon>
        <taxon>Pseudomonadati</taxon>
        <taxon>Pseudomonadota</taxon>
        <taxon>Gammaproteobacteria</taxon>
        <taxon>Cellvibrionales</taxon>
        <taxon>Cellvibrionaceae</taxon>
        <taxon>Gilvimarinus</taxon>
    </lineage>
</organism>
<name>A0ABU4S3C2_9GAMM</name>
<evidence type="ECO:0000313" key="2">
    <source>
        <dbReference type="Proteomes" id="UP001273505"/>
    </source>
</evidence>
<proteinExistence type="predicted"/>
<dbReference type="Proteomes" id="UP001273505">
    <property type="component" value="Unassembled WGS sequence"/>
</dbReference>
<protein>
    <submittedName>
        <fullName evidence="1">Uncharacterized protein</fullName>
    </submittedName>
</protein>
<dbReference type="RefSeq" id="WP_302724287.1">
    <property type="nucleotide sequence ID" value="NZ_JAULRU010000783.1"/>
</dbReference>
<accession>A0ABU4S3C2</accession>
<dbReference type="EMBL" id="JAXAFO010000022">
    <property type="protein sequence ID" value="MDX6850298.1"/>
    <property type="molecule type" value="Genomic_DNA"/>
</dbReference>
<gene>
    <name evidence="1" type="ORF">SCD92_13065</name>
</gene>
<comment type="caution">
    <text evidence="1">The sequence shown here is derived from an EMBL/GenBank/DDBJ whole genome shotgun (WGS) entry which is preliminary data.</text>
</comment>
<sequence length="76" mass="8561">MSRRPEITSTAGMVARARLRRLQNNPEGLAQVKIEAANGKQALDSLTRLFRGQATEEDMQQPLVARYASMSDTHRY</sequence>